<dbReference type="InterPro" id="IPR019587">
    <property type="entry name" value="Polyketide_cyclase/dehydratase"/>
</dbReference>
<evidence type="ECO:0000313" key="2">
    <source>
        <dbReference type="EMBL" id="RXK80887.1"/>
    </source>
</evidence>
<name>A0A4Q1CZP8_9BACT</name>
<comment type="caution">
    <text evidence="2">The sequence shown here is derived from an EMBL/GenBank/DDBJ whole genome shotgun (WGS) entry which is preliminary data.</text>
</comment>
<dbReference type="Gene3D" id="3.30.530.20">
    <property type="match status" value="1"/>
</dbReference>
<proteinExistence type="predicted"/>
<dbReference type="CDD" id="cd07818">
    <property type="entry name" value="SRPBCC_1"/>
    <property type="match status" value="1"/>
</dbReference>
<dbReference type="Pfam" id="PF10604">
    <property type="entry name" value="Polyketide_cyc2"/>
    <property type="match status" value="1"/>
</dbReference>
<feature type="transmembrane region" description="Helical" evidence="1">
    <location>
        <begin position="7"/>
        <end position="25"/>
    </location>
</feature>
<dbReference type="Proteomes" id="UP000290545">
    <property type="component" value="Unassembled WGS sequence"/>
</dbReference>
<organism evidence="2 3">
    <name type="scientific">Filimonas effusa</name>
    <dbReference type="NCBI Taxonomy" id="2508721"/>
    <lineage>
        <taxon>Bacteria</taxon>
        <taxon>Pseudomonadati</taxon>
        <taxon>Bacteroidota</taxon>
        <taxon>Chitinophagia</taxon>
        <taxon>Chitinophagales</taxon>
        <taxon>Chitinophagaceae</taxon>
        <taxon>Filimonas</taxon>
    </lineage>
</organism>
<dbReference type="OrthoDB" id="9807923at2"/>
<accession>A0A4Q1CZP8</accession>
<sequence>MKIVGKILLGIVIVIVLVLLLGLFTKKEYTVERSIVINRPNQQVFDYIKFVKNHLNYNKWWRMDPNVKTTFTGTDGTPGFIAAWDSEMKEAGKGEQQITAVKEGEYTDCEIRFIKPFEGVAYTRMSTSAVTDAQTRVTWRFNGKMKYPMNIMLLFMNMDKMLGKDLEASLTSLKALLEK</sequence>
<dbReference type="InterPro" id="IPR023393">
    <property type="entry name" value="START-like_dom_sf"/>
</dbReference>
<dbReference type="EMBL" id="SDHZ01000005">
    <property type="protein sequence ID" value="RXK80887.1"/>
    <property type="molecule type" value="Genomic_DNA"/>
</dbReference>
<keyword evidence="1" id="KW-1133">Transmembrane helix</keyword>
<evidence type="ECO:0000313" key="3">
    <source>
        <dbReference type="Proteomes" id="UP000290545"/>
    </source>
</evidence>
<dbReference type="RefSeq" id="WP_129006027.1">
    <property type="nucleotide sequence ID" value="NZ_SDHZ01000005.1"/>
</dbReference>
<gene>
    <name evidence="2" type="ORF">ESB13_22290</name>
</gene>
<evidence type="ECO:0000256" key="1">
    <source>
        <dbReference type="SAM" id="Phobius"/>
    </source>
</evidence>
<keyword evidence="1" id="KW-0472">Membrane</keyword>
<reference evidence="2 3" key="1">
    <citation type="submission" date="2019-01" db="EMBL/GenBank/DDBJ databases">
        <title>Filimonas sp. strain TTM-71.</title>
        <authorList>
            <person name="Chen W.-M."/>
        </authorList>
    </citation>
    <scope>NUCLEOTIDE SEQUENCE [LARGE SCALE GENOMIC DNA]</scope>
    <source>
        <strain evidence="2 3">TTM-71</strain>
    </source>
</reference>
<dbReference type="AlphaFoldDB" id="A0A4Q1CZP8"/>
<keyword evidence="1" id="KW-0812">Transmembrane</keyword>
<protein>
    <submittedName>
        <fullName evidence="2">Polyketide cyclase</fullName>
    </submittedName>
</protein>
<dbReference type="SUPFAM" id="SSF55961">
    <property type="entry name" value="Bet v1-like"/>
    <property type="match status" value="1"/>
</dbReference>
<keyword evidence="3" id="KW-1185">Reference proteome</keyword>